<gene>
    <name evidence="1" type="ORF">J2Z48_002655</name>
</gene>
<reference evidence="1 2" key="1">
    <citation type="submission" date="2023-07" db="EMBL/GenBank/DDBJ databases">
        <title>Genomic Encyclopedia of Type Strains, Phase IV (KMG-IV): sequencing the most valuable type-strain genomes for metagenomic binning, comparative biology and taxonomic classification.</title>
        <authorList>
            <person name="Goeker M."/>
        </authorList>
    </citation>
    <scope>NUCLEOTIDE SEQUENCE [LARGE SCALE GENOMIC DNA]</scope>
    <source>
        <strain evidence="1 2">DSM 46876</strain>
    </source>
</reference>
<evidence type="ECO:0000313" key="1">
    <source>
        <dbReference type="EMBL" id="MDQ0418463.1"/>
    </source>
</evidence>
<organism evidence="1 2">
    <name type="scientific">Croceifilum oryzae</name>
    <dbReference type="NCBI Taxonomy" id="1553429"/>
    <lineage>
        <taxon>Bacteria</taxon>
        <taxon>Bacillati</taxon>
        <taxon>Bacillota</taxon>
        <taxon>Bacilli</taxon>
        <taxon>Bacillales</taxon>
        <taxon>Thermoactinomycetaceae</taxon>
        <taxon>Croceifilum</taxon>
    </lineage>
</organism>
<sequence>MYGSSVLVRQLTGVQPTTFKVSDLELDSILVTWLVHISAEIDQRLGETVQPSDSRWQGIESVVIRTVAKLVGYAVQSRTSKVVQVGEFAVKILNASDVVKDLEWELRPYQRRQLSLFHSGSEWRI</sequence>
<proteinExistence type="predicted"/>
<keyword evidence="2" id="KW-1185">Reference proteome</keyword>
<protein>
    <submittedName>
        <fullName evidence="1">Uncharacterized protein</fullName>
    </submittedName>
</protein>
<dbReference type="EMBL" id="JAUSUV010000012">
    <property type="protein sequence ID" value="MDQ0418463.1"/>
    <property type="molecule type" value="Genomic_DNA"/>
</dbReference>
<evidence type="ECO:0000313" key="2">
    <source>
        <dbReference type="Proteomes" id="UP001238450"/>
    </source>
</evidence>
<comment type="caution">
    <text evidence="1">The sequence shown here is derived from an EMBL/GenBank/DDBJ whole genome shotgun (WGS) entry which is preliminary data.</text>
</comment>
<dbReference type="Proteomes" id="UP001238450">
    <property type="component" value="Unassembled WGS sequence"/>
</dbReference>
<dbReference type="AlphaFoldDB" id="A0AAJ1WTJ2"/>
<name>A0AAJ1WTJ2_9BACL</name>
<dbReference type="RefSeq" id="WP_307254197.1">
    <property type="nucleotide sequence ID" value="NZ_JAUSUV010000012.1"/>
</dbReference>
<accession>A0AAJ1WTJ2</accession>